<comment type="caution">
    <text evidence="2">The sequence shown here is derived from an EMBL/GenBank/DDBJ whole genome shotgun (WGS) entry which is preliminary data.</text>
</comment>
<evidence type="ECO:0000256" key="1">
    <source>
        <dbReference type="SAM" id="MobiDB-lite"/>
    </source>
</evidence>
<proteinExistence type="predicted"/>
<gene>
    <name evidence="2" type="ORF">JK232_11525</name>
</gene>
<sequence>MPNGYSFSTKNTRKRRDFDAFLILTEKNGDNTMPGRMKRGKETSPQGQKKVRFAGITAGLAAPERHPFLHFISMAIFKCSPLNITLP</sequence>
<protein>
    <submittedName>
        <fullName evidence="2">Uncharacterized protein</fullName>
    </submittedName>
</protein>
<feature type="region of interest" description="Disordered" evidence="1">
    <location>
        <begin position="29"/>
        <end position="49"/>
    </location>
</feature>
<dbReference type="RefSeq" id="WP_139300301.1">
    <property type="nucleotide sequence ID" value="NZ_FQXW01000007.1"/>
</dbReference>
<keyword evidence="3" id="KW-1185">Reference proteome</keyword>
<reference evidence="3" key="1">
    <citation type="submission" date="2023-07" db="EMBL/GenBank/DDBJ databases">
        <title>Genome-inferred correspondence between phylogeny and metabolic traits in the wild Drosophila gut microbiome.</title>
        <authorList>
            <person name="Bueno E."/>
            <person name="Blow F."/>
            <person name="Douglas A.E."/>
        </authorList>
    </citation>
    <scope>NUCLEOTIDE SEQUENCE [LARGE SCALE GENOMIC DNA]</scope>
    <source>
        <strain evidence="3">JGM97</strain>
    </source>
</reference>
<dbReference type="EMBL" id="JAERKB010000007">
    <property type="protein sequence ID" value="MBS0969521.1"/>
    <property type="molecule type" value="Genomic_DNA"/>
</dbReference>
<organism evidence="2 3">
    <name type="scientific">Nissabacter archeti</name>
    <dbReference type="NCBI Taxonomy" id="1917880"/>
    <lineage>
        <taxon>Bacteria</taxon>
        <taxon>Pseudomonadati</taxon>
        <taxon>Pseudomonadota</taxon>
        <taxon>Gammaproteobacteria</taxon>
        <taxon>Enterobacterales</taxon>
        <taxon>Yersiniaceae</taxon>
        <taxon>Nissabacter</taxon>
    </lineage>
</organism>
<accession>A0ABS5JHT2</accession>
<evidence type="ECO:0000313" key="2">
    <source>
        <dbReference type="EMBL" id="MBS0969521.1"/>
    </source>
</evidence>
<dbReference type="Proteomes" id="UP000680634">
    <property type="component" value="Unassembled WGS sequence"/>
</dbReference>
<name>A0ABS5JHT2_9GAMM</name>
<evidence type="ECO:0000313" key="3">
    <source>
        <dbReference type="Proteomes" id="UP000680634"/>
    </source>
</evidence>